<dbReference type="AlphaFoldDB" id="A0A857C6U9"/>
<dbReference type="KEGG" id="siw:GH266_08860"/>
<dbReference type="Proteomes" id="UP000435648">
    <property type="component" value="Chromosome"/>
</dbReference>
<sequence>MSQLEPFELEGRLNGLRDALEIVLRHLIAQGGAQDLRAQLEARRELADQQEDPGAVPQAAFAVEAAAAREIKLLLERVEAGLEQRQT</sequence>
<protein>
    <submittedName>
        <fullName evidence="1">Uncharacterized protein</fullName>
    </submittedName>
</protein>
<evidence type="ECO:0000313" key="1">
    <source>
        <dbReference type="EMBL" id="QGZ34609.1"/>
    </source>
</evidence>
<proteinExistence type="predicted"/>
<dbReference type="RefSeq" id="WP_158193575.1">
    <property type="nucleotide sequence ID" value="NZ_CP046908.1"/>
</dbReference>
<gene>
    <name evidence="1" type="ORF">GH266_08860</name>
</gene>
<name>A0A857C6U9_9HYPH</name>
<accession>A0A857C6U9</accession>
<organism evidence="1 2">
    <name type="scientific">Stappia indica</name>
    <dbReference type="NCBI Taxonomy" id="538381"/>
    <lineage>
        <taxon>Bacteria</taxon>
        <taxon>Pseudomonadati</taxon>
        <taxon>Pseudomonadota</taxon>
        <taxon>Alphaproteobacteria</taxon>
        <taxon>Hyphomicrobiales</taxon>
        <taxon>Stappiaceae</taxon>
        <taxon>Stappia</taxon>
    </lineage>
</organism>
<dbReference type="OrthoDB" id="8082805at2"/>
<reference evidence="1 2" key="1">
    <citation type="submission" date="2019-12" db="EMBL/GenBank/DDBJ databases">
        <title>The genome of Stappia indica PHM037.</title>
        <authorList>
            <person name="Kacar D."/>
            <person name="Galan B."/>
            <person name="Canedo L."/>
            <person name="Rodriguez P."/>
            <person name="de la Calle F."/>
            <person name="Garcia J.L."/>
        </authorList>
    </citation>
    <scope>NUCLEOTIDE SEQUENCE [LARGE SCALE GENOMIC DNA]</scope>
    <source>
        <strain evidence="1 2">PHM037</strain>
    </source>
</reference>
<dbReference type="EMBL" id="CP046908">
    <property type="protein sequence ID" value="QGZ34609.1"/>
    <property type="molecule type" value="Genomic_DNA"/>
</dbReference>
<evidence type="ECO:0000313" key="2">
    <source>
        <dbReference type="Proteomes" id="UP000435648"/>
    </source>
</evidence>